<dbReference type="InterPro" id="IPR001767">
    <property type="entry name" value="Hedgehog_Hint"/>
</dbReference>
<protein>
    <submittedName>
        <fullName evidence="3">Desert hedgehog protein</fullName>
    </submittedName>
</protein>
<feature type="domain" description="Hint" evidence="2">
    <location>
        <begin position="97"/>
        <end position="141"/>
    </location>
</feature>
<evidence type="ECO:0000313" key="4">
    <source>
        <dbReference type="Proteomes" id="UP001153069"/>
    </source>
</evidence>
<feature type="transmembrane region" description="Helical" evidence="1">
    <location>
        <begin position="234"/>
        <end position="251"/>
    </location>
</feature>
<comment type="caution">
    <text evidence="3">The sequence shown here is derived from an EMBL/GenBank/DDBJ whole genome shotgun (WGS) entry which is preliminary data.</text>
</comment>
<organism evidence="3 4">
    <name type="scientific">Seminavis robusta</name>
    <dbReference type="NCBI Taxonomy" id="568900"/>
    <lineage>
        <taxon>Eukaryota</taxon>
        <taxon>Sar</taxon>
        <taxon>Stramenopiles</taxon>
        <taxon>Ochrophyta</taxon>
        <taxon>Bacillariophyta</taxon>
        <taxon>Bacillariophyceae</taxon>
        <taxon>Bacillariophycidae</taxon>
        <taxon>Naviculales</taxon>
        <taxon>Naviculaceae</taxon>
        <taxon>Seminavis</taxon>
    </lineage>
</organism>
<dbReference type="InterPro" id="IPR036844">
    <property type="entry name" value="Hint_dom_sf"/>
</dbReference>
<evidence type="ECO:0000256" key="1">
    <source>
        <dbReference type="SAM" id="Phobius"/>
    </source>
</evidence>
<reference evidence="3" key="1">
    <citation type="submission" date="2020-06" db="EMBL/GenBank/DDBJ databases">
        <authorList>
            <consortium name="Plant Systems Biology data submission"/>
        </authorList>
    </citation>
    <scope>NUCLEOTIDE SEQUENCE</scope>
    <source>
        <strain evidence="3">D6</strain>
    </source>
</reference>
<evidence type="ECO:0000259" key="2">
    <source>
        <dbReference type="SMART" id="SM00305"/>
    </source>
</evidence>
<gene>
    <name evidence="3" type="ORF">SEMRO_3842_G351390.1</name>
</gene>
<evidence type="ECO:0000313" key="3">
    <source>
        <dbReference type="EMBL" id="CAB9531682.1"/>
    </source>
</evidence>
<dbReference type="GO" id="GO:0016540">
    <property type="term" value="P:protein autoprocessing"/>
    <property type="evidence" value="ECO:0007669"/>
    <property type="project" value="InterPro"/>
</dbReference>
<dbReference type="Gene3D" id="2.170.16.10">
    <property type="entry name" value="Hedgehog/Intein (Hint) domain"/>
    <property type="match status" value="1"/>
</dbReference>
<dbReference type="SUPFAM" id="SSF51294">
    <property type="entry name" value="Hedgehog/intein (Hint) domain"/>
    <property type="match status" value="1"/>
</dbReference>
<name>A0A9N8F102_9STRA</name>
<accession>A0A9N8F102</accession>
<keyword evidence="1" id="KW-0812">Transmembrane</keyword>
<dbReference type="EMBL" id="CAICTM010003840">
    <property type="protein sequence ID" value="CAB9531682.1"/>
    <property type="molecule type" value="Genomic_DNA"/>
</dbReference>
<feature type="transmembrane region" description="Helical" evidence="1">
    <location>
        <begin position="208"/>
        <end position="228"/>
    </location>
</feature>
<dbReference type="PANTHER" id="PTHR11889:SF31">
    <property type="entry name" value="PROTEIN HEDGEHOG"/>
    <property type="match status" value="1"/>
</dbReference>
<keyword evidence="4" id="KW-1185">Reference proteome</keyword>
<dbReference type="PANTHER" id="PTHR11889">
    <property type="entry name" value="HEDGEHOG"/>
    <property type="match status" value="1"/>
</dbReference>
<proteinExistence type="predicted"/>
<dbReference type="Proteomes" id="UP001153069">
    <property type="component" value="Unassembled WGS sequence"/>
</dbReference>
<dbReference type="InterPro" id="IPR050387">
    <property type="entry name" value="Hedgehog_Signaling"/>
</dbReference>
<dbReference type="Pfam" id="PF01079">
    <property type="entry name" value="Hint"/>
    <property type="match status" value="1"/>
</dbReference>
<dbReference type="AlphaFoldDB" id="A0A9N8F102"/>
<dbReference type="InterPro" id="IPR003586">
    <property type="entry name" value="Hint_dom_C"/>
</dbReference>
<dbReference type="CDD" id="cd00081">
    <property type="entry name" value="Hint"/>
    <property type="match status" value="1"/>
</dbReference>
<dbReference type="SMART" id="SM00305">
    <property type="entry name" value="HintC"/>
    <property type="match status" value="1"/>
</dbReference>
<sequence>MSAPPDILRPSTRPGATSPCATLEVGAPVTAIQPSPLSPSSAFGHTPNRHVLATFVELFVESSKRALQMTGNHMVYVHGKSNPVRADSIQVGDSLLGKNNEPLKVTKIRETQKKGIYAPLTKSGTIVVDNILASNYISLQDNAAEYVELSFLPKVLSHHALSHLWMAPFRLLCSTTSTQFCESVNENGLSQYAAFGFQFAEWGQSQNILVQIPFLIATVVVLALFALMEVVVGLPMTSLALLASGVGLSYMTRGLHASFTIGASTKQKVA</sequence>
<dbReference type="OrthoDB" id="5212at2759"/>
<keyword evidence="1" id="KW-1133">Transmembrane helix</keyword>
<keyword evidence="1" id="KW-0472">Membrane</keyword>